<organism evidence="2 3">
    <name type="scientific">Kocuria coralli</name>
    <dbReference type="NCBI Taxonomy" id="1461025"/>
    <lineage>
        <taxon>Bacteria</taxon>
        <taxon>Bacillati</taxon>
        <taxon>Actinomycetota</taxon>
        <taxon>Actinomycetes</taxon>
        <taxon>Micrococcales</taxon>
        <taxon>Micrococcaceae</taxon>
        <taxon>Kocuria</taxon>
    </lineage>
</organism>
<dbReference type="AlphaFoldDB" id="A0A5J5KZ13"/>
<evidence type="ECO:0000313" key="2">
    <source>
        <dbReference type="EMBL" id="KAA9394914.1"/>
    </source>
</evidence>
<dbReference type="RefSeq" id="WP_158033225.1">
    <property type="nucleotide sequence ID" value="NZ_ML708613.1"/>
</dbReference>
<reference evidence="2 3" key="1">
    <citation type="submission" date="2019-05" db="EMBL/GenBank/DDBJ databases">
        <title>Kocuria coralli sp. nov., a novel actinobacterium isolated from coral reef seawater.</title>
        <authorList>
            <person name="Li J."/>
        </authorList>
    </citation>
    <scope>NUCLEOTIDE SEQUENCE [LARGE SCALE GENOMIC DNA]</scope>
    <source>
        <strain evidence="2 3">SCSIO 13007</strain>
    </source>
</reference>
<evidence type="ECO:0000256" key="1">
    <source>
        <dbReference type="SAM" id="Phobius"/>
    </source>
</evidence>
<name>A0A5J5KZ13_9MICC</name>
<evidence type="ECO:0000313" key="3">
    <source>
        <dbReference type="Proteomes" id="UP000325957"/>
    </source>
</evidence>
<keyword evidence="3" id="KW-1185">Reference proteome</keyword>
<keyword evidence="1" id="KW-0472">Membrane</keyword>
<keyword evidence="1" id="KW-1133">Transmembrane helix</keyword>
<dbReference type="EMBL" id="SZWF01000004">
    <property type="protein sequence ID" value="KAA9394914.1"/>
    <property type="molecule type" value="Genomic_DNA"/>
</dbReference>
<keyword evidence="1" id="KW-0812">Transmembrane</keyword>
<gene>
    <name evidence="2" type="ORF">FCK90_05145</name>
</gene>
<sequence length="173" mass="18503">MIVFYYGRTALKVGALDLQISVAKLDQKAKLLLVSVGGGAAVFVAIMAITSLSGMDFILAVSISLLVFAVTGTLTALKVRIFNYSDKIEVRLNSVFRKSIHKSEVLSLDVGPCTGHAEGYGYRIMGKGGRGFLVGGRTVEIRAKNHVLIASADDPRGVIVKIGIFDETISDKL</sequence>
<dbReference type="Proteomes" id="UP000325957">
    <property type="component" value="Unassembled WGS sequence"/>
</dbReference>
<proteinExistence type="predicted"/>
<comment type="caution">
    <text evidence="2">The sequence shown here is derived from an EMBL/GenBank/DDBJ whole genome shotgun (WGS) entry which is preliminary data.</text>
</comment>
<feature type="transmembrane region" description="Helical" evidence="1">
    <location>
        <begin position="31"/>
        <end position="51"/>
    </location>
</feature>
<accession>A0A5J5KZ13</accession>
<feature type="transmembrane region" description="Helical" evidence="1">
    <location>
        <begin position="57"/>
        <end position="77"/>
    </location>
</feature>
<protein>
    <submittedName>
        <fullName evidence="2">Uncharacterized protein</fullName>
    </submittedName>
</protein>